<dbReference type="EMBL" id="GL883091">
    <property type="protein sequence ID" value="EGG12445.1"/>
    <property type="molecule type" value="Genomic_DNA"/>
</dbReference>
<organism evidence="3">
    <name type="scientific">Melampsora larici-populina (strain 98AG31 / pathotype 3-4-7)</name>
    <name type="common">Poplar leaf rust fungus</name>
    <dbReference type="NCBI Taxonomy" id="747676"/>
    <lineage>
        <taxon>Eukaryota</taxon>
        <taxon>Fungi</taxon>
        <taxon>Dikarya</taxon>
        <taxon>Basidiomycota</taxon>
        <taxon>Pucciniomycotina</taxon>
        <taxon>Pucciniomycetes</taxon>
        <taxon>Pucciniales</taxon>
        <taxon>Melampsoraceae</taxon>
        <taxon>Melampsora</taxon>
    </lineage>
</organism>
<dbReference type="GeneID" id="18929263"/>
<sequence>MLHFDSKEDANVHNELAEQGELQESCRRLREEYTQTKRYLHDLKEKVPMVHVIISFQKQLGIDRSNSTSLDEPIQQLGRILSEIRRVEASMIDIEAGKNAHILVDKPHQ</sequence>
<evidence type="ECO:0000256" key="1">
    <source>
        <dbReference type="SAM" id="MobiDB-lite"/>
    </source>
</evidence>
<feature type="compositionally biased region" description="Basic and acidic residues" evidence="1">
    <location>
        <begin position="1"/>
        <end position="16"/>
    </location>
</feature>
<dbReference type="KEGG" id="mlr:MELLADRAFT_58970"/>
<dbReference type="VEuPathDB" id="FungiDB:MELLADRAFT_58970"/>
<gene>
    <name evidence="2" type="ORF">MELLADRAFT_58970</name>
</gene>
<dbReference type="HOGENOM" id="CLU_2184529_0_0_1"/>
<reference evidence="3" key="1">
    <citation type="journal article" date="2011" name="Proc. Natl. Acad. Sci. U.S.A.">
        <title>Obligate biotrophy features unraveled by the genomic analysis of rust fungi.</title>
        <authorList>
            <person name="Duplessis S."/>
            <person name="Cuomo C.A."/>
            <person name="Lin Y.-C."/>
            <person name="Aerts A."/>
            <person name="Tisserant E."/>
            <person name="Veneault-Fourrey C."/>
            <person name="Joly D.L."/>
            <person name="Hacquard S."/>
            <person name="Amselem J."/>
            <person name="Cantarel B.L."/>
            <person name="Chiu R."/>
            <person name="Coutinho P.M."/>
            <person name="Feau N."/>
            <person name="Field M."/>
            <person name="Frey P."/>
            <person name="Gelhaye E."/>
            <person name="Goldberg J."/>
            <person name="Grabherr M.G."/>
            <person name="Kodira C.D."/>
            <person name="Kohler A."/>
            <person name="Kuees U."/>
            <person name="Lindquist E.A."/>
            <person name="Lucas S.M."/>
            <person name="Mago R."/>
            <person name="Mauceli E."/>
            <person name="Morin E."/>
            <person name="Murat C."/>
            <person name="Pangilinan J.L."/>
            <person name="Park R."/>
            <person name="Pearson M."/>
            <person name="Quesneville H."/>
            <person name="Rouhier N."/>
            <person name="Sakthikumar S."/>
            <person name="Salamov A.A."/>
            <person name="Schmutz J."/>
            <person name="Selles B."/>
            <person name="Shapiro H."/>
            <person name="Tanguay P."/>
            <person name="Tuskan G.A."/>
            <person name="Henrissat B."/>
            <person name="Van de Peer Y."/>
            <person name="Rouze P."/>
            <person name="Ellis J.G."/>
            <person name="Dodds P.N."/>
            <person name="Schein J.E."/>
            <person name="Zhong S."/>
            <person name="Hamelin R.C."/>
            <person name="Grigoriev I.V."/>
            <person name="Szabo L.J."/>
            <person name="Martin F."/>
        </authorList>
    </citation>
    <scope>NUCLEOTIDE SEQUENCE [LARGE SCALE GENOMIC DNA]</scope>
    <source>
        <strain evidence="3">98AG31 / pathotype 3-4-7</strain>
    </source>
</reference>
<name>F4R6L0_MELLP</name>
<evidence type="ECO:0000313" key="2">
    <source>
        <dbReference type="EMBL" id="EGG12445.1"/>
    </source>
</evidence>
<dbReference type="RefSeq" id="XP_007404820.1">
    <property type="nucleotide sequence ID" value="XM_007404758.1"/>
</dbReference>
<proteinExistence type="predicted"/>
<accession>F4R6L0</accession>
<dbReference type="InParanoid" id="F4R6L0"/>
<dbReference type="AlphaFoldDB" id="F4R6L0"/>
<dbReference type="Proteomes" id="UP000001072">
    <property type="component" value="Unassembled WGS sequence"/>
</dbReference>
<protein>
    <submittedName>
        <fullName evidence="2">Uncharacterized protein</fullName>
    </submittedName>
</protein>
<keyword evidence="3" id="KW-1185">Reference proteome</keyword>
<evidence type="ECO:0000313" key="3">
    <source>
        <dbReference type="Proteomes" id="UP000001072"/>
    </source>
</evidence>
<feature type="region of interest" description="Disordered" evidence="1">
    <location>
        <begin position="1"/>
        <end position="21"/>
    </location>
</feature>